<evidence type="ECO:0000313" key="3">
    <source>
        <dbReference type="EMBL" id="PIW17843.1"/>
    </source>
</evidence>
<feature type="transmembrane region" description="Helical" evidence="1">
    <location>
        <begin position="218"/>
        <end position="235"/>
    </location>
</feature>
<dbReference type="Proteomes" id="UP000231019">
    <property type="component" value="Unassembled WGS sequence"/>
</dbReference>
<feature type="signal peptide" evidence="2">
    <location>
        <begin position="1"/>
        <end position="20"/>
    </location>
</feature>
<protein>
    <submittedName>
        <fullName evidence="3">Uncharacterized protein</fullName>
    </submittedName>
</protein>
<keyword evidence="2" id="KW-0732">Signal</keyword>
<organism evidence="3 4">
    <name type="scientific">bacterium (Candidatus Blackallbacteria) CG17_big_fil_post_rev_8_21_14_2_50_48_46</name>
    <dbReference type="NCBI Taxonomy" id="2014261"/>
    <lineage>
        <taxon>Bacteria</taxon>
        <taxon>Candidatus Blackallbacteria</taxon>
    </lineage>
</organism>
<proteinExistence type="predicted"/>
<comment type="caution">
    <text evidence="3">The sequence shown here is derived from an EMBL/GenBank/DDBJ whole genome shotgun (WGS) entry which is preliminary data.</text>
</comment>
<evidence type="ECO:0000313" key="4">
    <source>
        <dbReference type="Proteomes" id="UP000231019"/>
    </source>
</evidence>
<feature type="chain" id="PRO_5014630519" evidence="2">
    <location>
        <begin position="21"/>
        <end position="247"/>
    </location>
</feature>
<dbReference type="AlphaFoldDB" id="A0A2M7G722"/>
<evidence type="ECO:0000256" key="1">
    <source>
        <dbReference type="SAM" id="Phobius"/>
    </source>
</evidence>
<keyword evidence="1" id="KW-0472">Membrane</keyword>
<dbReference type="EMBL" id="PFFQ01000019">
    <property type="protein sequence ID" value="PIW17843.1"/>
    <property type="molecule type" value="Genomic_DNA"/>
</dbReference>
<keyword evidence="1" id="KW-1133">Transmembrane helix</keyword>
<evidence type="ECO:0000256" key="2">
    <source>
        <dbReference type="SAM" id="SignalP"/>
    </source>
</evidence>
<reference evidence="3 4" key="1">
    <citation type="submission" date="2017-09" db="EMBL/GenBank/DDBJ databases">
        <title>Depth-based differentiation of microbial function through sediment-hosted aquifers and enrichment of novel symbionts in the deep terrestrial subsurface.</title>
        <authorList>
            <person name="Probst A.J."/>
            <person name="Ladd B."/>
            <person name="Jarett J.K."/>
            <person name="Geller-Mcgrath D.E."/>
            <person name="Sieber C.M."/>
            <person name="Emerson J.B."/>
            <person name="Anantharaman K."/>
            <person name="Thomas B.C."/>
            <person name="Malmstrom R."/>
            <person name="Stieglmeier M."/>
            <person name="Klingl A."/>
            <person name="Woyke T."/>
            <person name="Ryan C.M."/>
            <person name="Banfield J.F."/>
        </authorList>
    </citation>
    <scope>NUCLEOTIDE SEQUENCE [LARGE SCALE GENOMIC DNA]</scope>
    <source>
        <strain evidence="3">CG17_big_fil_post_rev_8_21_14_2_50_48_46</strain>
    </source>
</reference>
<keyword evidence="1" id="KW-0812">Transmembrane</keyword>
<gene>
    <name evidence="3" type="ORF">COW36_07175</name>
</gene>
<name>A0A2M7G722_9BACT</name>
<accession>A0A2M7G722</accession>
<sequence length="247" mass="28220">MWIPCVFLSLFFIWVPGAWACSDTVPALVLEMSVADRPQYDLYKSHCFDLACHFSYQLLSPAGAFSDRSQRSGYGVLRMQSRSFSAGVKWSVSDGESYIIFNFPLALPGSFSAIHHEQGLAAVQTLTGVNTQELVSIWQTLGQDIQNYRGRRVFIRYHPVLLSQQLHLNHGTQSIFSCSMAEREITLGHWKIQYYYDAGYCLSIPNPLDFLCNREIQIPWIYLILGSGLFILVVFRKGLNRKSLWFL</sequence>